<evidence type="ECO:0000313" key="2">
    <source>
        <dbReference type="EMBL" id="GLX76940.1"/>
    </source>
</evidence>
<dbReference type="RefSeq" id="WP_284242739.1">
    <property type="nucleotide sequence ID" value="NZ_BSST01000001.1"/>
</dbReference>
<feature type="transmembrane region" description="Helical" evidence="1">
    <location>
        <begin position="58"/>
        <end position="80"/>
    </location>
</feature>
<comment type="caution">
    <text evidence="2">The sequence shown here is derived from an EMBL/GenBank/DDBJ whole genome shotgun (WGS) entry which is preliminary data.</text>
</comment>
<feature type="transmembrane region" description="Helical" evidence="1">
    <location>
        <begin position="100"/>
        <end position="121"/>
    </location>
</feature>
<proteinExistence type="predicted"/>
<gene>
    <name evidence="2" type="ORF">tinsulaeT_02800</name>
</gene>
<sequence length="130" mass="15617">MNPDYTKYTLAELYEVKRNIDKECYPERYDLLINEIRKREKNPNKEPEPQKLNKKDNAYIKIFLMFLCIPFFSWQLINAYKYGLIHFKNDDVYYLKTEPVGFYVVVSIHFICLFIALRTVFKGLRAKSLG</sequence>
<dbReference type="EMBL" id="BSST01000001">
    <property type="protein sequence ID" value="GLX76940.1"/>
    <property type="molecule type" value="Genomic_DNA"/>
</dbReference>
<dbReference type="Proteomes" id="UP001157186">
    <property type="component" value="Unassembled WGS sequence"/>
</dbReference>
<accession>A0ABQ6GQG9</accession>
<keyword evidence="1" id="KW-0812">Transmembrane</keyword>
<keyword evidence="1" id="KW-0472">Membrane</keyword>
<organism evidence="2 3">
    <name type="scientific">Thalassotalea insulae</name>
    <dbReference type="NCBI Taxonomy" id="2056778"/>
    <lineage>
        <taxon>Bacteria</taxon>
        <taxon>Pseudomonadati</taxon>
        <taxon>Pseudomonadota</taxon>
        <taxon>Gammaproteobacteria</taxon>
        <taxon>Alteromonadales</taxon>
        <taxon>Colwelliaceae</taxon>
        <taxon>Thalassotalea</taxon>
    </lineage>
</organism>
<evidence type="ECO:0000313" key="3">
    <source>
        <dbReference type="Proteomes" id="UP001157186"/>
    </source>
</evidence>
<reference evidence="2 3" key="1">
    <citation type="submission" date="2023-03" db="EMBL/GenBank/DDBJ databases">
        <title>Draft genome sequence of Thalassotalea insulae KCTC 62186T.</title>
        <authorList>
            <person name="Sawabe T."/>
        </authorList>
    </citation>
    <scope>NUCLEOTIDE SEQUENCE [LARGE SCALE GENOMIC DNA]</scope>
    <source>
        <strain evidence="2 3">KCTC 62186</strain>
    </source>
</reference>
<keyword evidence="1" id="KW-1133">Transmembrane helix</keyword>
<name>A0ABQ6GQG9_9GAMM</name>
<keyword evidence="3" id="KW-1185">Reference proteome</keyword>
<evidence type="ECO:0000256" key="1">
    <source>
        <dbReference type="SAM" id="Phobius"/>
    </source>
</evidence>
<protein>
    <submittedName>
        <fullName evidence="2">Uncharacterized protein</fullName>
    </submittedName>
</protein>